<dbReference type="Proteomes" id="UP000197470">
    <property type="component" value="Unassembled WGS sequence"/>
</dbReference>
<sequence length="60" mass="7188">MKKRLSYRKAKYKTSEQYGISINKKMIENMGITETDREVDVYYDKIKNQIIIKKSDNIIL</sequence>
<dbReference type="AlphaFoldDB" id="A0A246EGF7"/>
<organism evidence="1 2">
    <name type="scientific">Fusobacterium nucleatum subsp. polymorphum</name>
    <name type="common">Fusobacterium polymorphum</name>
    <dbReference type="NCBI Taxonomy" id="76857"/>
    <lineage>
        <taxon>Bacteria</taxon>
        <taxon>Fusobacteriati</taxon>
        <taxon>Fusobacteriota</taxon>
        <taxon>Fusobacteriia</taxon>
        <taxon>Fusobacteriales</taxon>
        <taxon>Fusobacteriaceae</taxon>
        <taxon>Fusobacterium</taxon>
    </lineage>
</organism>
<proteinExistence type="predicted"/>
<comment type="caution">
    <text evidence="1">The sequence shown here is derived from an EMBL/GenBank/DDBJ whole genome shotgun (WGS) entry which is preliminary data.</text>
</comment>
<evidence type="ECO:0000313" key="1">
    <source>
        <dbReference type="EMBL" id="OWP25726.1"/>
    </source>
</evidence>
<reference evidence="1 2" key="1">
    <citation type="submission" date="2017-05" db="EMBL/GenBank/DDBJ databases">
        <title>Genome sequencing of Fusobacterium nucleatum subsp. polymorphum KCOM 1001 (=ChDC F119).</title>
        <authorList>
            <person name="Kook J.-K."/>
            <person name="Park S.-N."/>
            <person name="Lim Y.K."/>
            <person name="Roh H."/>
        </authorList>
    </citation>
    <scope>NUCLEOTIDE SEQUENCE [LARGE SCALE GENOMIC DNA]</scope>
    <source>
        <strain evidence="1 2">KCOM 1001</strain>
    </source>
</reference>
<evidence type="ECO:0000313" key="2">
    <source>
        <dbReference type="Proteomes" id="UP000197470"/>
    </source>
</evidence>
<dbReference type="RefSeq" id="WP_088388965.1">
    <property type="nucleotide sequence ID" value="NZ_NHRT01000001.1"/>
</dbReference>
<name>A0A246EGF7_FUSNP</name>
<protein>
    <submittedName>
        <fullName evidence="1">Uncharacterized protein</fullName>
    </submittedName>
</protein>
<dbReference type="EMBL" id="NHRT01000001">
    <property type="protein sequence ID" value="OWP25726.1"/>
    <property type="molecule type" value="Genomic_DNA"/>
</dbReference>
<gene>
    <name evidence="1" type="ORF">CA839_07340</name>
</gene>
<accession>A0A246EGF7</accession>